<name>A0A239KW27_9FIRM</name>
<organism evidence="1 2">
    <name type="scientific">Anaerovirgula multivorans</name>
    <dbReference type="NCBI Taxonomy" id="312168"/>
    <lineage>
        <taxon>Bacteria</taxon>
        <taxon>Bacillati</taxon>
        <taxon>Bacillota</taxon>
        <taxon>Clostridia</taxon>
        <taxon>Peptostreptococcales</taxon>
        <taxon>Natronincolaceae</taxon>
        <taxon>Anaerovirgula</taxon>
    </lineage>
</organism>
<keyword evidence="2" id="KW-1185">Reference proteome</keyword>
<protein>
    <submittedName>
        <fullName evidence="1">PglZ domain-containing protein</fullName>
    </submittedName>
</protein>
<dbReference type="InterPro" id="IPR017850">
    <property type="entry name" value="Alkaline_phosphatase_core_sf"/>
</dbReference>
<dbReference type="Proteomes" id="UP000198304">
    <property type="component" value="Unassembled WGS sequence"/>
</dbReference>
<reference evidence="1 2" key="1">
    <citation type="submission" date="2017-06" db="EMBL/GenBank/DDBJ databases">
        <authorList>
            <person name="Kim H.J."/>
            <person name="Triplett B.A."/>
        </authorList>
    </citation>
    <scope>NUCLEOTIDE SEQUENCE [LARGE SCALE GENOMIC DNA]</scope>
    <source>
        <strain evidence="1 2">SCA</strain>
    </source>
</reference>
<evidence type="ECO:0000313" key="1">
    <source>
        <dbReference type="EMBL" id="SNT21719.1"/>
    </source>
</evidence>
<proteinExistence type="predicted"/>
<evidence type="ECO:0000313" key="2">
    <source>
        <dbReference type="Proteomes" id="UP000198304"/>
    </source>
</evidence>
<accession>A0A239KW27</accession>
<sequence length="490" mass="56961">MMFFNLMREILSLEFERLILVKDFADILGKANLDAELKAYGFRLIKYEDVENFRFIFESEIKKNPNEKVFVMVNKEIYVPYDIYNYFKVCELNYSVIFPRLNSYVLENAKKIEFDLLAIACDDLYHDLTSEAETKDFIENTIFEFPYIKTYIEQIDEKMISILRDDMDYSAWFKIAYLKAKRNIMSTKFGVKNSEIENRVSRKLNEFIMNQFGQLSGKSYFNGPVIISKVMDYLLMQKEKTAMIVMDGMSISDWMIIEKHIDVEADLNFMYAMVPTITSISRQCLLSGLLPIEHEKPFSLANEKKQFTSKAEEALSAHESVAFFRGFDFDIGYKDFFICTIINEIDDLVHSQLQGLSGHFDGIERMAKTKKLDTLIKRLINQGFEVFVTSDHGNKEALGIGKPKGTGVEVETKSQRMMILKDYASKESLKEMYHLREYPGYYLPKEYNYLICEDEEALAYQGDTIMSHGGISVEEVIVPFIRVKGDKSNE</sequence>
<dbReference type="SUPFAM" id="SSF53649">
    <property type="entry name" value="Alkaline phosphatase-like"/>
    <property type="match status" value="1"/>
</dbReference>
<dbReference type="EMBL" id="FZOJ01000054">
    <property type="protein sequence ID" value="SNT21719.1"/>
    <property type="molecule type" value="Genomic_DNA"/>
</dbReference>
<gene>
    <name evidence="1" type="ORF">SAMN05446037_105410</name>
</gene>
<dbReference type="Pfam" id="PF08665">
    <property type="entry name" value="PglZ"/>
    <property type="match status" value="1"/>
</dbReference>
<dbReference type="AlphaFoldDB" id="A0A239KW27"/>
<dbReference type="OrthoDB" id="9769734at2"/>